<evidence type="ECO:0000256" key="7">
    <source>
        <dbReference type="ARBA" id="ARBA00022982"/>
    </source>
</evidence>
<dbReference type="GO" id="GO:0016491">
    <property type="term" value="F:oxidoreductase activity"/>
    <property type="evidence" value="ECO:0007669"/>
    <property type="project" value="InterPro"/>
</dbReference>
<keyword evidence="2" id="KW-0813">Transport</keyword>
<evidence type="ECO:0000256" key="2">
    <source>
        <dbReference type="ARBA" id="ARBA00022448"/>
    </source>
</evidence>
<evidence type="ECO:0000256" key="1">
    <source>
        <dbReference type="ARBA" id="ARBA00006422"/>
    </source>
</evidence>
<feature type="binding site" evidence="12">
    <location>
        <position position="251"/>
    </location>
    <ligand>
        <name>[2Fe-2S] cluster</name>
        <dbReference type="ChEBI" id="CHEBI:190135"/>
    </ligand>
</feature>
<evidence type="ECO:0000313" key="14">
    <source>
        <dbReference type="EMBL" id="RNE63964.1"/>
    </source>
</evidence>
<evidence type="ECO:0000256" key="12">
    <source>
        <dbReference type="PIRSR" id="PIRSR006816-2"/>
    </source>
</evidence>
<dbReference type="GO" id="GO:0046872">
    <property type="term" value="F:metal ion binding"/>
    <property type="evidence" value="ECO:0007669"/>
    <property type="project" value="UniProtKB-KW"/>
</dbReference>
<comment type="cofactor">
    <cofactor evidence="12">
        <name>[2Fe-2S] cluster</name>
        <dbReference type="ChEBI" id="CHEBI:190135"/>
    </cofactor>
    <text evidence="12">Binds 1 [2Fe-2S] cluster per subunit.</text>
</comment>
<dbReference type="InterPro" id="IPR050353">
    <property type="entry name" value="PyrK_electron_transfer"/>
</dbReference>
<keyword evidence="3 11" id="KW-0285">Flavoprotein</keyword>
<evidence type="ECO:0000256" key="9">
    <source>
        <dbReference type="ARBA" id="ARBA00023014"/>
    </source>
</evidence>
<evidence type="ECO:0000256" key="6">
    <source>
        <dbReference type="ARBA" id="ARBA00022827"/>
    </source>
</evidence>
<comment type="caution">
    <text evidence="14">The sequence shown here is derived from an EMBL/GenBank/DDBJ whole genome shotgun (WGS) entry which is preliminary data.</text>
</comment>
<dbReference type="InterPro" id="IPR039261">
    <property type="entry name" value="FNR_nucleotide-bd"/>
</dbReference>
<dbReference type="InterPro" id="IPR037117">
    <property type="entry name" value="Dihydroorotate_DH_ele_sf"/>
</dbReference>
<dbReference type="PROSITE" id="PS51384">
    <property type="entry name" value="FAD_FR"/>
    <property type="match status" value="1"/>
</dbReference>
<evidence type="ECO:0000256" key="5">
    <source>
        <dbReference type="ARBA" id="ARBA00022723"/>
    </source>
</evidence>
<keyword evidence="4 12" id="KW-0001">2Fe-2S</keyword>
<proteinExistence type="inferred from homology"/>
<keyword evidence="9 12" id="KW-0411">Iron-sulfur</keyword>
<dbReference type="Gene3D" id="2.40.30.10">
    <property type="entry name" value="Translation factors"/>
    <property type="match status" value="1"/>
</dbReference>
<dbReference type="OrthoDB" id="9796486at2"/>
<feature type="binding site" evidence="12">
    <location>
        <position position="274"/>
    </location>
    <ligand>
        <name>[2Fe-2S] cluster</name>
        <dbReference type="ChEBI" id="CHEBI:190135"/>
    </ligand>
</feature>
<evidence type="ECO:0000256" key="10">
    <source>
        <dbReference type="ARBA" id="ARBA00034078"/>
    </source>
</evidence>
<reference evidence="14 15" key="1">
    <citation type="submission" date="2018-11" db="EMBL/GenBank/DDBJ databases">
        <title>Cryobacterium sp. nov., isolated from rhizosphere soil of lettuce.</title>
        <authorList>
            <person name="Wang Y."/>
        </authorList>
    </citation>
    <scope>NUCLEOTIDE SEQUENCE [LARGE SCALE GENOMIC DNA]</scope>
    <source>
        <strain evidence="14 15">NEAU-85</strain>
    </source>
</reference>
<comment type="cofactor">
    <cofactor evidence="11">
        <name>FAD</name>
        <dbReference type="ChEBI" id="CHEBI:57692"/>
    </cofactor>
    <text evidence="11">Binds 1 FAD per subunit.</text>
</comment>
<organism evidence="14 15">
    <name type="scientific">Cryobacterium tepidiphilum</name>
    <dbReference type="NCBI Taxonomy" id="2486026"/>
    <lineage>
        <taxon>Bacteria</taxon>
        <taxon>Bacillati</taxon>
        <taxon>Actinomycetota</taxon>
        <taxon>Actinomycetes</taxon>
        <taxon>Micrococcales</taxon>
        <taxon>Microbacteriaceae</taxon>
        <taxon>Cryobacterium</taxon>
    </lineage>
</organism>
<evidence type="ECO:0000313" key="15">
    <source>
        <dbReference type="Proteomes" id="UP000279859"/>
    </source>
</evidence>
<dbReference type="PANTHER" id="PTHR43513">
    <property type="entry name" value="DIHYDROOROTATE DEHYDROGENASE B (NAD(+)), ELECTRON TRANSFER SUBUNIT"/>
    <property type="match status" value="1"/>
</dbReference>
<feature type="binding site" evidence="12">
    <location>
        <position position="259"/>
    </location>
    <ligand>
        <name>[2Fe-2S] cluster</name>
        <dbReference type="ChEBI" id="CHEBI:190135"/>
    </ligand>
</feature>
<dbReference type="GO" id="GO:0051537">
    <property type="term" value="F:2 iron, 2 sulfur cluster binding"/>
    <property type="evidence" value="ECO:0007669"/>
    <property type="project" value="UniProtKB-KW"/>
</dbReference>
<dbReference type="InterPro" id="IPR019480">
    <property type="entry name" value="Dihydroorotate_DH_Fe-S-bd"/>
</dbReference>
<feature type="binding site" evidence="11">
    <location>
        <begin position="104"/>
        <end position="105"/>
    </location>
    <ligand>
        <name>FAD</name>
        <dbReference type="ChEBI" id="CHEBI:57692"/>
    </ligand>
</feature>
<dbReference type="InterPro" id="IPR012165">
    <property type="entry name" value="Cyt_c3_hydrogenase_gsu"/>
</dbReference>
<comment type="similarity">
    <text evidence="1">Belongs to the PyrK family.</text>
</comment>
<comment type="cofactor">
    <cofactor evidence="10">
        <name>[2Fe-2S] cluster</name>
        <dbReference type="ChEBI" id="CHEBI:190135"/>
    </cofactor>
</comment>
<dbReference type="Pfam" id="PF10418">
    <property type="entry name" value="DHODB_Fe-S_bind"/>
    <property type="match status" value="1"/>
</dbReference>
<evidence type="ECO:0000259" key="13">
    <source>
        <dbReference type="PROSITE" id="PS51384"/>
    </source>
</evidence>
<dbReference type="PANTHER" id="PTHR43513:SF3">
    <property type="entry name" value="DIHYDROOROTATE DEHYDROGENASE B (NAD(+)), ELECTRON TRANSFER SUBUNIT-RELATED"/>
    <property type="match status" value="1"/>
</dbReference>
<evidence type="ECO:0000256" key="3">
    <source>
        <dbReference type="ARBA" id="ARBA00022630"/>
    </source>
</evidence>
<dbReference type="GO" id="GO:0050660">
    <property type="term" value="F:flavin adenine dinucleotide binding"/>
    <property type="evidence" value="ECO:0007669"/>
    <property type="project" value="InterPro"/>
</dbReference>
<accession>A0A3M8LH68</accession>
<dbReference type="InterPro" id="IPR017938">
    <property type="entry name" value="Riboflavin_synthase-like_b-brl"/>
</dbReference>
<keyword evidence="8 12" id="KW-0408">Iron</keyword>
<dbReference type="SUPFAM" id="SSF63380">
    <property type="entry name" value="Riboflavin synthase domain-like"/>
    <property type="match status" value="1"/>
</dbReference>
<keyword evidence="15" id="KW-1185">Reference proteome</keyword>
<evidence type="ECO:0000256" key="8">
    <source>
        <dbReference type="ARBA" id="ARBA00023004"/>
    </source>
</evidence>
<protein>
    <submittedName>
        <fullName evidence="14">Dihydroorotate oxidase electron transfer subunit</fullName>
    </submittedName>
</protein>
<sequence>MTAQPAAANPRETWRLVKLPRNQRPAPTAGPVRVLAHERLGDRYMALTLEAPAIAASAQPGQFVMLTAARAHENAPALPRPMAVYSRDPAGGTIEILYGVIGEGTRQLAGFAPGEQMYVVGPLGRCFEMGDSPSVLLVGRGIGTCSLTTVAEERARRGLQTIAVTSARTPGAVIGADFYRDRGASVVYAVTDEDGSSAPDSLFDVLTRDWDHAPPDAIMTCGSDRLTRLCERLGARWGADLQVSVEAHMACGLGYCHGCASGARSEGDESPLICQDGPVFSWQRGADLSPAAAGGADGQA</sequence>
<dbReference type="InterPro" id="IPR017927">
    <property type="entry name" value="FAD-bd_FR_type"/>
</dbReference>
<dbReference type="Proteomes" id="UP000279859">
    <property type="component" value="Unassembled WGS sequence"/>
</dbReference>
<evidence type="ECO:0000256" key="11">
    <source>
        <dbReference type="PIRSR" id="PIRSR006816-1"/>
    </source>
</evidence>
<keyword evidence="6 11" id="KW-0274">FAD</keyword>
<evidence type="ECO:0000256" key="4">
    <source>
        <dbReference type="ARBA" id="ARBA00022714"/>
    </source>
</evidence>
<gene>
    <name evidence="14" type="ORF">EEJ31_05195</name>
</gene>
<dbReference type="PIRSF" id="PIRSF006816">
    <property type="entry name" value="Cyc3_hyd_g"/>
    <property type="match status" value="1"/>
</dbReference>
<dbReference type="GO" id="GO:0006221">
    <property type="term" value="P:pyrimidine nucleotide biosynthetic process"/>
    <property type="evidence" value="ECO:0007669"/>
    <property type="project" value="InterPro"/>
</dbReference>
<keyword evidence="7" id="KW-0249">Electron transport</keyword>
<dbReference type="SUPFAM" id="SSF52343">
    <property type="entry name" value="Ferredoxin reductase-like, C-terminal NADP-linked domain"/>
    <property type="match status" value="1"/>
</dbReference>
<dbReference type="EMBL" id="RDSR01000006">
    <property type="protein sequence ID" value="RNE63964.1"/>
    <property type="molecule type" value="Genomic_DNA"/>
</dbReference>
<dbReference type="Gene3D" id="2.10.240.10">
    <property type="entry name" value="Dihydroorotate dehydrogenase, electron transfer subunit"/>
    <property type="match status" value="1"/>
</dbReference>
<feature type="domain" description="FAD-binding FR-type" evidence="13">
    <location>
        <begin position="27"/>
        <end position="129"/>
    </location>
</feature>
<keyword evidence="5 12" id="KW-0479">Metal-binding</keyword>
<dbReference type="RefSeq" id="WP_123045236.1">
    <property type="nucleotide sequence ID" value="NZ_RDSR01000006.1"/>
</dbReference>
<name>A0A3M8LH68_9MICO</name>
<dbReference type="AlphaFoldDB" id="A0A3M8LH68"/>
<feature type="binding site" evidence="12">
    <location>
        <position position="256"/>
    </location>
    <ligand>
        <name>[2Fe-2S] cluster</name>
        <dbReference type="ChEBI" id="CHEBI:190135"/>
    </ligand>
</feature>
<dbReference type="Gene3D" id="3.40.50.80">
    <property type="entry name" value="Nucleotide-binding domain of ferredoxin-NADP reductase (FNR) module"/>
    <property type="match status" value="1"/>
</dbReference>